<dbReference type="InterPro" id="IPR029063">
    <property type="entry name" value="SAM-dependent_MTases_sf"/>
</dbReference>
<keyword evidence="1" id="KW-0489">Methyltransferase</keyword>
<name>A0A3S1AQU6_9CYAN</name>
<gene>
    <name evidence="5" type="ORF">DSM106972_022330</name>
</gene>
<feature type="domain" description="ParB-like N-terminal" evidence="4">
    <location>
        <begin position="5"/>
        <end position="90"/>
    </location>
</feature>
<feature type="compositionally biased region" description="Basic and acidic residues" evidence="3">
    <location>
        <begin position="210"/>
        <end position="219"/>
    </location>
</feature>
<sequence length="438" mass="49805">MPKVLAVLIDQINVGANRRPVKDDKVVELMQSIRANGLLNPITIDQNFNLIAGLHRLTACKMLSYKHVECKVVSYEDADQARLAEIDENFIRNELEPLERYELWLERDRILERMGLRFKPGDNQYTKKGGETVSLPPRTTLELARGFGYSERSFQQGKQIARDIHPDVKQKIITTPFKKSRTVQLKIARIANSERNCAEIAEKAFSEAMAKGDKTEAEHQAQLAKQARDQQKELQLQALEEAVSNKSTTSSKNDKPIIKAISNVDTGEKWMLHKHLVYRGKTTGKQFINLLPSDAALAIATLSPFWEHDYLINEARVVAVLRSQGHINNFCRNNKMPFQYELVLNQLYISVFSHHTITKPEPTICIEGIEAAISYLLNMYTNPNSFVISPFMGHGETLIACERLGRICFVGDESPDLINRGIARWQKFTNKQARKTSL</sequence>
<dbReference type="Pfam" id="PF01555">
    <property type="entry name" value="N6_N4_Mtase"/>
    <property type="match status" value="1"/>
</dbReference>
<feature type="region of interest" description="Disordered" evidence="3">
    <location>
        <begin position="210"/>
        <end position="229"/>
    </location>
</feature>
<dbReference type="GO" id="GO:0007059">
    <property type="term" value="P:chromosome segregation"/>
    <property type="evidence" value="ECO:0007669"/>
    <property type="project" value="TreeGrafter"/>
</dbReference>
<dbReference type="InterPro" id="IPR003115">
    <property type="entry name" value="ParB_N"/>
</dbReference>
<dbReference type="PANTHER" id="PTHR33375:SF1">
    <property type="entry name" value="CHROMOSOME-PARTITIONING PROTEIN PARB-RELATED"/>
    <property type="match status" value="1"/>
</dbReference>
<dbReference type="SUPFAM" id="SSF53335">
    <property type="entry name" value="S-adenosyl-L-methionine-dependent methyltransferases"/>
    <property type="match status" value="1"/>
</dbReference>
<dbReference type="Gene3D" id="3.40.50.150">
    <property type="entry name" value="Vaccinia Virus protein VP39"/>
    <property type="match status" value="1"/>
</dbReference>
<accession>A0A3S1AQU6</accession>
<protein>
    <recommendedName>
        <fullName evidence="4">ParB-like N-terminal domain-containing protein</fullName>
    </recommendedName>
</protein>
<reference evidence="5" key="1">
    <citation type="submission" date="2018-12" db="EMBL/GenBank/DDBJ databases">
        <authorList>
            <person name="Will S."/>
            <person name="Neumann-Schaal M."/>
            <person name="Henke P."/>
        </authorList>
    </citation>
    <scope>NUCLEOTIDE SEQUENCE</scope>
    <source>
        <strain evidence="5">PCC 7102</strain>
    </source>
</reference>
<dbReference type="GO" id="GO:0003677">
    <property type="term" value="F:DNA binding"/>
    <property type="evidence" value="ECO:0007669"/>
    <property type="project" value="InterPro"/>
</dbReference>
<dbReference type="EMBL" id="RSCL01000005">
    <property type="protein sequence ID" value="RUT06972.1"/>
    <property type="molecule type" value="Genomic_DNA"/>
</dbReference>
<dbReference type="SUPFAM" id="SSF110849">
    <property type="entry name" value="ParB/Sulfiredoxin"/>
    <property type="match status" value="1"/>
</dbReference>
<dbReference type="Gene3D" id="3.90.1530.10">
    <property type="entry name" value="Conserved hypothetical protein from pyrococcus furiosus pfu- 392566-001, ParB domain"/>
    <property type="match status" value="1"/>
</dbReference>
<evidence type="ECO:0000259" key="4">
    <source>
        <dbReference type="SMART" id="SM00470"/>
    </source>
</evidence>
<reference evidence="5" key="2">
    <citation type="journal article" date="2019" name="Genome Biol. Evol.">
        <title>Day and night: Metabolic profiles and evolutionary relationships of six axenic non-marine cyanobacteria.</title>
        <authorList>
            <person name="Will S.E."/>
            <person name="Henke P."/>
            <person name="Boedeker C."/>
            <person name="Huang S."/>
            <person name="Brinkmann H."/>
            <person name="Rohde M."/>
            <person name="Jarek M."/>
            <person name="Friedl T."/>
            <person name="Seufert S."/>
            <person name="Schumacher M."/>
            <person name="Overmann J."/>
            <person name="Neumann-Schaal M."/>
            <person name="Petersen J."/>
        </authorList>
    </citation>
    <scope>NUCLEOTIDE SEQUENCE [LARGE SCALE GENOMIC DNA]</scope>
    <source>
        <strain evidence="5">PCC 7102</strain>
    </source>
</reference>
<evidence type="ECO:0000256" key="3">
    <source>
        <dbReference type="SAM" id="MobiDB-lite"/>
    </source>
</evidence>
<evidence type="ECO:0000313" key="6">
    <source>
        <dbReference type="Proteomes" id="UP000271624"/>
    </source>
</evidence>
<proteinExistence type="predicted"/>
<evidence type="ECO:0000256" key="1">
    <source>
        <dbReference type="ARBA" id="ARBA00022603"/>
    </source>
</evidence>
<dbReference type="CDD" id="cd16409">
    <property type="entry name" value="ParB_N_like"/>
    <property type="match status" value="1"/>
</dbReference>
<dbReference type="OrthoDB" id="9773571at2"/>
<dbReference type="SMART" id="SM00470">
    <property type="entry name" value="ParB"/>
    <property type="match status" value="1"/>
</dbReference>
<dbReference type="Pfam" id="PF02195">
    <property type="entry name" value="ParB_N"/>
    <property type="match status" value="1"/>
</dbReference>
<dbReference type="InterPro" id="IPR036086">
    <property type="entry name" value="ParB/Sulfiredoxin_sf"/>
</dbReference>
<dbReference type="PANTHER" id="PTHR33375">
    <property type="entry name" value="CHROMOSOME-PARTITIONING PROTEIN PARB-RELATED"/>
    <property type="match status" value="1"/>
</dbReference>
<evidence type="ECO:0000256" key="2">
    <source>
        <dbReference type="ARBA" id="ARBA00022679"/>
    </source>
</evidence>
<keyword evidence="2" id="KW-0808">Transferase</keyword>
<dbReference type="GO" id="GO:0005694">
    <property type="term" value="C:chromosome"/>
    <property type="evidence" value="ECO:0007669"/>
    <property type="project" value="TreeGrafter"/>
</dbReference>
<evidence type="ECO:0000313" key="5">
    <source>
        <dbReference type="EMBL" id="RUT06972.1"/>
    </source>
</evidence>
<organism evidence="5 6">
    <name type="scientific">Dulcicalothrix desertica PCC 7102</name>
    <dbReference type="NCBI Taxonomy" id="232991"/>
    <lineage>
        <taxon>Bacteria</taxon>
        <taxon>Bacillati</taxon>
        <taxon>Cyanobacteriota</taxon>
        <taxon>Cyanophyceae</taxon>
        <taxon>Nostocales</taxon>
        <taxon>Calotrichaceae</taxon>
        <taxon>Dulcicalothrix</taxon>
    </lineage>
</organism>
<dbReference type="GO" id="GO:0032259">
    <property type="term" value="P:methylation"/>
    <property type="evidence" value="ECO:0007669"/>
    <property type="project" value="UniProtKB-KW"/>
</dbReference>
<comment type="caution">
    <text evidence="5">The sequence shown here is derived from an EMBL/GenBank/DDBJ whole genome shotgun (WGS) entry which is preliminary data.</text>
</comment>
<keyword evidence="6" id="KW-1185">Reference proteome</keyword>
<dbReference type="AlphaFoldDB" id="A0A3S1AQU6"/>
<dbReference type="GO" id="GO:0008170">
    <property type="term" value="F:N-methyltransferase activity"/>
    <property type="evidence" value="ECO:0007669"/>
    <property type="project" value="InterPro"/>
</dbReference>
<dbReference type="InterPro" id="IPR050336">
    <property type="entry name" value="Chromosome_partition/occlusion"/>
</dbReference>
<dbReference type="RefSeq" id="WP_127080837.1">
    <property type="nucleotide sequence ID" value="NZ_RSCL01000005.1"/>
</dbReference>
<dbReference type="InterPro" id="IPR002941">
    <property type="entry name" value="DNA_methylase_N4/N6"/>
</dbReference>
<dbReference type="Proteomes" id="UP000271624">
    <property type="component" value="Unassembled WGS sequence"/>
</dbReference>